<organism evidence="2 3">
    <name type="scientific">Cryobacterium flavum</name>
    <dbReference type="NCBI Taxonomy" id="1424659"/>
    <lineage>
        <taxon>Bacteria</taxon>
        <taxon>Bacillati</taxon>
        <taxon>Actinomycetota</taxon>
        <taxon>Actinomycetes</taxon>
        <taxon>Micrococcales</taxon>
        <taxon>Microbacteriaceae</taxon>
        <taxon>Cryobacterium</taxon>
    </lineage>
</organism>
<gene>
    <name evidence="2" type="ORF">E3O21_16865</name>
</gene>
<keyword evidence="3" id="KW-1185">Reference proteome</keyword>
<feature type="transmembrane region" description="Helical" evidence="1">
    <location>
        <begin position="39"/>
        <end position="60"/>
    </location>
</feature>
<keyword evidence="1" id="KW-0472">Membrane</keyword>
<reference evidence="2 3" key="1">
    <citation type="submission" date="2019-03" db="EMBL/GenBank/DDBJ databases">
        <title>Genomics of glacier-inhabiting Cryobacterium strains.</title>
        <authorList>
            <person name="Liu Q."/>
            <person name="Xin Y.-H."/>
        </authorList>
    </citation>
    <scope>NUCLEOTIDE SEQUENCE [LARGE SCALE GENOMIC DNA]</scope>
    <source>
        <strain evidence="2 3">Hh8</strain>
    </source>
</reference>
<sequence>MQILRPRRKLVARSIIAALSFIVPLLIVLYWLAIPRDTWMFVAAVQLGLTVLGAVAVFGARNMCVTVTGARLESRDLLGRLTTIGTADIATVVLVDLYQNGTVDTLPHLYLLDAAGDVLLRLRGQFWPRSGFENMIDTLGVTVVRPPDPLTAAELGRLRPQLVHRCTRHAARLGL</sequence>
<evidence type="ECO:0000313" key="2">
    <source>
        <dbReference type="EMBL" id="TFB73910.1"/>
    </source>
</evidence>
<evidence type="ECO:0000313" key="3">
    <source>
        <dbReference type="Proteomes" id="UP000298252"/>
    </source>
</evidence>
<dbReference type="EMBL" id="SOFD01000038">
    <property type="protein sequence ID" value="TFB73910.1"/>
    <property type="molecule type" value="Genomic_DNA"/>
</dbReference>
<keyword evidence="1" id="KW-0812">Transmembrane</keyword>
<protein>
    <recommendedName>
        <fullName evidence="4">PH domain-containing protein</fullName>
    </recommendedName>
</protein>
<keyword evidence="1" id="KW-1133">Transmembrane helix</keyword>
<feature type="transmembrane region" description="Helical" evidence="1">
    <location>
        <begin position="12"/>
        <end position="33"/>
    </location>
</feature>
<evidence type="ECO:0000256" key="1">
    <source>
        <dbReference type="SAM" id="Phobius"/>
    </source>
</evidence>
<accession>A0ABY2I0J8</accession>
<evidence type="ECO:0008006" key="4">
    <source>
        <dbReference type="Google" id="ProtNLM"/>
    </source>
</evidence>
<proteinExistence type="predicted"/>
<dbReference type="Proteomes" id="UP000298252">
    <property type="component" value="Unassembled WGS sequence"/>
</dbReference>
<comment type="caution">
    <text evidence="2">The sequence shown here is derived from an EMBL/GenBank/DDBJ whole genome shotgun (WGS) entry which is preliminary data.</text>
</comment>
<name>A0ABY2I0J8_9MICO</name>
<dbReference type="RefSeq" id="WP_134505331.1">
    <property type="nucleotide sequence ID" value="NZ_FNIB01000005.1"/>
</dbReference>